<reference evidence="2" key="1">
    <citation type="submission" date="2020-11" db="EMBL/GenBank/DDBJ databases">
        <authorList>
            <person name="Tran Van P."/>
        </authorList>
    </citation>
    <scope>NUCLEOTIDE SEQUENCE</scope>
</reference>
<dbReference type="EMBL" id="CAJPEV010016561">
    <property type="protein sequence ID" value="CAG0907378.1"/>
    <property type="molecule type" value="Genomic_DNA"/>
</dbReference>
<proteinExistence type="predicted"/>
<evidence type="ECO:0000256" key="1">
    <source>
        <dbReference type="SAM" id="Coils"/>
    </source>
</evidence>
<accession>A0A7R9AJ91</accession>
<dbReference type="OrthoDB" id="2160165at2759"/>
<organism evidence="2">
    <name type="scientific">Darwinula stevensoni</name>
    <dbReference type="NCBI Taxonomy" id="69355"/>
    <lineage>
        <taxon>Eukaryota</taxon>
        <taxon>Metazoa</taxon>
        <taxon>Ecdysozoa</taxon>
        <taxon>Arthropoda</taxon>
        <taxon>Crustacea</taxon>
        <taxon>Oligostraca</taxon>
        <taxon>Ostracoda</taxon>
        <taxon>Podocopa</taxon>
        <taxon>Podocopida</taxon>
        <taxon>Darwinulocopina</taxon>
        <taxon>Darwinuloidea</taxon>
        <taxon>Darwinulidae</taxon>
        <taxon>Darwinula</taxon>
    </lineage>
</organism>
<dbReference type="EMBL" id="LR916079">
    <property type="protein sequence ID" value="CAD7255065.1"/>
    <property type="molecule type" value="Genomic_DNA"/>
</dbReference>
<gene>
    <name evidence="2" type="ORF">DSTB1V02_LOCUS14810</name>
</gene>
<evidence type="ECO:0000313" key="3">
    <source>
        <dbReference type="Proteomes" id="UP000677054"/>
    </source>
</evidence>
<protein>
    <submittedName>
        <fullName evidence="2">Uncharacterized protein</fullName>
    </submittedName>
</protein>
<feature type="non-terminal residue" evidence="2">
    <location>
        <position position="1"/>
    </location>
</feature>
<name>A0A7R9AJ91_9CRUS</name>
<dbReference type="Proteomes" id="UP000677054">
    <property type="component" value="Unassembled WGS sequence"/>
</dbReference>
<evidence type="ECO:0000313" key="2">
    <source>
        <dbReference type="EMBL" id="CAD7255065.1"/>
    </source>
</evidence>
<sequence>MSALSHNGVVLFSFASPRGQSVEVWSYDPTNEYLDHIQTIPTVGATRTWQVHSGPSNYLLLQSPKEGIAVYAWRGDEYRLVQTLPVGPVGAKVLPLKPDGEVKVLPLDSDGEVEVLPVPFAVCGGSLLLLAKIRHRRAPAELRLFSFSPVSEAFFLVTDNVCKNETGKHRREGTGLSCLEGDDLSLETGTHLAGNGSTISLVVSRVSKPYGITIHIDGKLEEVVDPSFHPLRTLYEKMQSLQREIAELDRQMSESASAILAAASPLGPVKFGESVTFARNVTVRLGVRAGSLAVTGPRLHDGSTAAVPPETRQFVSDLAAFCHFVEEEFERIEGLIENLETERSLELHDDVYDTIDVRDLEVEEIMGENVDELLEDLF</sequence>
<keyword evidence="1" id="KW-0175">Coiled coil</keyword>
<dbReference type="AlphaFoldDB" id="A0A7R9AJ91"/>
<keyword evidence="3" id="KW-1185">Reference proteome</keyword>
<feature type="coiled-coil region" evidence="1">
    <location>
        <begin position="231"/>
        <end position="258"/>
    </location>
</feature>